<organism evidence="3 4">
    <name type="scientific">Paenibacillus rigui</name>
    <dbReference type="NCBI Taxonomy" id="554312"/>
    <lineage>
        <taxon>Bacteria</taxon>
        <taxon>Bacillati</taxon>
        <taxon>Bacillota</taxon>
        <taxon>Bacilli</taxon>
        <taxon>Bacillales</taxon>
        <taxon>Paenibacillaceae</taxon>
        <taxon>Paenibacillus</taxon>
    </lineage>
</organism>
<dbReference type="EMBL" id="NMQW01000033">
    <property type="protein sequence ID" value="OXM84270.1"/>
    <property type="molecule type" value="Genomic_DNA"/>
</dbReference>
<dbReference type="GO" id="GO:0008962">
    <property type="term" value="F:phosphatidylglycerophosphatase activity"/>
    <property type="evidence" value="ECO:0007669"/>
    <property type="project" value="InterPro"/>
</dbReference>
<dbReference type="InterPro" id="IPR036681">
    <property type="entry name" value="PgpA-like_sf"/>
</dbReference>
<dbReference type="OrthoDB" id="9793244at2"/>
<keyword evidence="4" id="KW-1185">Reference proteome</keyword>
<gene>
    <name evidence="3" type="ORF">CF651_21030</name>
</gene>
<dbReference type="CDD" id="cd06971">
    <property type="entry name" value="PgpA"/>
    <property type="match status" value="1"/>
</dbReference>
<comment type="caution">
    <text evidence="3">The sequence shown here is derived from an EMBL/GenBank/DDBJ whole genome shotgun (WGS) entry which is preliminary data.</text>
</comment>
<name>A0A229ULI0_9BACL</name>
<feature type="region of interest" description="Disordered" evidence="1">
    <location>
        <begin position="153"/>
        <end position="193"/>
    </location>
</feature>
<feature type="domain" description="YutG/PgpA" evidence="2">
    <location>
        <begin position="35"/>
        <end position="150"/>
    </location>
</feature>
<evidence type="ECO:0000313" key="3">
    <source>
        <dbReference type="EMBL" id="OXM84270.1"/>
    </source>
</evidence>
<reference evidence="3 4" key="1">
    <citation type="submission" date="2017-07" db="EMBL/GenBank/DDBJ databases">
        <title>Genome sequencing and assembly of Paenibacillus rigui.</title>
        <authorList>
            <person name="Mayilraj S."/>
        </authorList>
    </citation>
    <scope>NUCLEOTIDE SEQUENCE [LARGE SCALE GENOMIC DNA]</scope>
    <source>
        <strain evidence="3 4">JCM 16352</strain>
    </source>
</reference>
<dbReference type="AlphaFoldDB" id="A0A229ULI0"/>
<dbReference type="Gene3D" id="1.10.3760.10">
    <property type="entry name" value="PgpA-like"/>
    <property type="match status" value="1"/>
</dbReference>
<proteinExistence type="predicted"/>
<protein>
    <submittedName>
        <fullName evidence="3">Phosphatidylglycerophosphatase A</fullName>
    </submittedName>
</protein>
<accession>A0A229ULI0</accession>
<dbReference type="Pfam" id="PF04608">
    <property type="entry name" value="PgpA"/>
    <property type="match status" value="1"/>
</dbReference>
<sequence>MSHQHIVECLEKRGVTVERIADIVWKLQLPYNAQLQKQDCIDSVLTVLKKREVQYTLYTGIALDELAEQKRLPEPLQSIMERDESLYGVDETLALGIVHVYGMIGLTSFGYLDKEKMGIIRELNDHATGIHVFLDDLVAGLAAAASARIAHRHQDELDVEEEVPQSPKELQRSDQQHPPIHGGTPLDASTEDE</sequence>
<evidence type="ECO:0000259" key="2">
    <source>
        <dbReference type="Pfam" id="PF04608"/>
    </source>
</evidence>
<dbReference type="RefSeq" id="WP_094016842.1">
    <property type="nucleotide sequence ID" value="NZ_NMQW01000033.1"/>
</dbReference>
<dbReference type="InterPro" id="IPR007686">
    <property type="entry name" value="YutG/PgpA"/>
</dbReference>
<evidence type="ECO:0000313" key="4">
    <source>
        <dbReference type="Proteomes" id="UP000215509"/>
    </source>
</evidence>
<dbReference type="SUPFAM" id="SSF101307">
    <property type="entry name" value="YutG-like"/>
    <property type="match status" value="1"/>
</dbReference>
<evidence type="ECO:0000256" key="1">
    <source>
        <dbReference type="SAM" id="MobiDB-lite"/>
    </source>
</evidence>
<dbReference type="GO" id="GO:0006629">
    <property type="term" value="P:lipid metabolic process"/>
    <property type="evidence" value="ECO:0007669"/>
    <property type="project" value="InterPro"/>
</dbReference>
<dbReference type="Proteomes" id="UP000215509">
    <property type="component" value="Unassembled WGS sequence"/>
</dbReference>